<dbReference type="RefSeq" id="WP_188177522.1">
    <property type="nucleotide sequence ID" value="NZ_JACVVD010000012.1"/>
</dbReference>
<evidence type="ECO:0000313" key="1">
    <source>
        <dbReference type="EMBL" id="MBD0383750.1"/>
    </source>
</evidence>
<keyword evidence="2" id="KW-1185">Reference proteome</keyword>
<sequence length="109" mass="12483">MKMISIFFLISMSLFVIYQFQRPILTENNAIIKAKEYMQVINKKMNADIDSQKLAEYCVLTNDTVWNKIIGNRQWSVMVDGYGVDIQANTGEFVQMIGPLDGVITELPQ</sequence>
<reference evidence="1" key="1">
    <citation type="submission" date="2020-09" db="EMBL/GenBank/DDBJ databases">
        <title>Draft Genome Sequence of Paenibacillus sp. WST5.</title>
        <authorList>
            <person name="Bao Z."/>
        </authorList>
    </citation>
    <scope>NUCLEOTIDE SEQUENCE</scope>
    <source>
        <strain evidence="1">WST5</strain>
    </source>
</reference>
<dbReference type="Proteomes" id="UP000650466">
    <property type="component" value="Unassembled WGS sequence"/>
</dbReference>
<comment type="caution">
    <text evidence="1">The sequence shown here is derived from an EMBL/GenBank/DDBJ whole genome shotgun (WGS) entry which is preliminary data.</text>
</comment>
<organism evidence="1 2">
    <name type="scientific">Paenibacillus sedimenti</name>
    <dbReference type="NCBI Taxonomy" id="2770274"/>
    <lineage>
        <taxon>Bacteria</taxon>
        <taxon>Bacillati</taxon>
        <taxon>Bacillota</taxon>
        <taxon>Bacilli</taxon>
        <taxon>Bacillales</taxon>
        <taxon>Paenibacillaceae</taxon>
        <taxon>Paenibacillus</taxon>
    </lineage>
</organism>
<dbReference type="EMBL" id="JACVVD010000012">
    <property type="protein sequence ID" value="MBD0383750.1"/>
    <property type="molecule type" value="Genomic_DNA"/>
</dbReference>
<dbReference type="AlphaFoldDB" id="A0A926KXF9"/>
<evidence type="ECO:0000313" key="2">
    <source>
        <dbReference type="Proteomes" id="UP000650466"/>
    </source>
</evidence>
<accession>A0A926KXF9</accession>
<name>A0A926KXF9_9BACL</name>
<proteinExistence type="predicted"/>
<gene>
    <name evidence="1" type="ORF">ICC18_27100</name>
</gene>
<protein>
    <submittedName>
        <fullName evidence="1">Uncharacterized protein</fullName>
    </submittedName>
</protein>